<organism evidence="2 3">
    <name type="scientific">Megalodesulfovibrio gigas (strain ATCC 19364 / DSM 1382 / NCIMB 9332 / VKM B-1759)</name>
    <name type="common">Desulfovibrio gigas</name>
    <dbReference type="NCBI Taxonomy" id="1121448"/>
    <lineage>
        <taxon>Bacteria</taxon>
        <taxon>Pseudomonadati</taxon>
        <taxon>Thermodesulfobacteriota</taxon>
        <taxon>Desulfovibrionia</taxon>
        <taxon>Desulfovibrionales</taxon>
        <taxon>Desulfovibrionaceae</taxon>
        <taxon>Megalodesulfovibrio</taxon>
    </lineage>
</organism>
<dbReference type="eggNOG" id="COG0340">
    <property type="taxonomic scope" value="Bacteria"/>
</dbReference>
<feature type="domain" description="BPL/LPL catalytic" evidence="1">
    <location>
        <begin position="69"/>
        <end position="249"/>
    </location>
</feature>
<dbReference type="OrthoDB" id="9807064at2"/>
<dbReference type="SUPFAM" id="SSF55681">
    <property type="entry name" value="Class II aaRS and biotin synthetases"/>
    <property type="match status" value="1"/>
</dbReference>
<dbReference type="AlphaFoldDB" id="T2GFW5"/>
<proteinExistence type="predicted"/>
<dbReference type="Gene3D" id="3.30.930.10">
    <property type="entry name" value="Bira Bifunctional Protein, Domain 2"/>
    <property type="match status" value="1"/>
</dbReference>
<reference evidence="3" key="2">
    <citation type="submission" date="2013-07" db="EMBL/GenBank/DDBJ databases">
        <authorList>
            <person name="Morais-Silva F.O."/>
            <person name="Rezende A.M."/>
            <person name="Pimentel C."/>
            <person name="Resende D.M."/>
            <person name="Santos C.I."/>
            <person name="Clemente C."/>
            <person name="de Oliveira L.M."/>
            <person name="da Silva S.M."/>
            <person name="Costa D.A."/>
            <person name="Varela-Raposo A."/>
            <person name="Horacio E.C.A."/>
            <person name="Matos M."/>
            <person name="Flores O."/>
            <person name="Ruiz J.C."/>
            <person name="Rodrigues-Pousada C."/>
        </authorList>
    </citation>
    <scope>NUCLEOTIDE SEQUENCE [LARGE SCALE GENOMIC DNA]</scope>
    <source>
        <strain evidence="3">ATCC 19364 / DSM 1382 / NCIMB 9332 / VKM B-1759</strain>
    </source>
</reference>
<dbReference type="InterPro" id="IPR004143">
    <property type="entry name" value="BPL_LPL_catalytic"/>
</dbReference>
<protein>
    <submittedName>
        <fullName evidence="2">Putative biotin-(Acetyl-CoA carboxylase) ligase</fullName>
    </submittedName>
</protein>
<dbReference type="RefSeq" id="WP_021762205.1">
    <property type="nucleotide sequence ID" value="NC_022444.1"/>
</dbReference>
<dbReference type="Pfam" id="PF03099">
    <property type="entry name" value="BPL_LplA_LipB"/>
    <property type="match status" value="1"/>
</dbReference>
<accession>T2GFW5</accession>
<evidence type="ECO:0000313" key="3">
    <source>
        <dbReference type="Proteomes" id="UP000016587"/>
    </source>
</evidence>
<dbReference type="InterPro" id="IPR045864">
    <property type="entry name" value="aa-tRNA-synth_II/BPL/LPL"/>
</dbReference>
<reference evidence="2 3" key="1">
    <citation type="journal article" date="2013" name="J. Bacteriol.">
        <title>Roles of HynAB and Ech, the only two hydrogenases found in the model sulfate reducer Desulfovibrio gigas.</title>
        <authorList>
            <person name="Morais-Silva F.O."/>
            <person name="Santos C.I."/>
            <person name="Rodrigues R."/>
            <person name="Pereira I.A."/>
            <person name="Rodrigues-Pousada C."/>
        </authorList>
    </citation>
    <scope>NUCLEOTIDE SEQUENCE [LARGE SCALE GENOMIC DNA]</scope>
    <source>
        <strain evidence="3">ATCC 19364 / DSM 1382 / NCIMB 9332 / VKM B-1759</strain>
    </source>
</reference>
<dbReference type="HOGENOM" id="CLU_051096_1_0_7"/>
<gene>
    <name evidence="2" type="primary">pycA</name>
    <name evidence="2" type="ORF">DGI_3401</name>
</gene>
<dbReference type="GO" id="GO:0004077">
    <property type="term" value="F:biotin--[biotin carboxyl-carrier protein] ligase activity"/>
    <property type="evidence" value="ECO:0007669"/>
    <property type="project" value="TreeGrafter"/>
</dbReference>
<keyword evidence="3" id="KW-1185">Reference proteome</keyword>
<dbReference type="KEGG" id="dgg:DGI_3401"/>
<dbReference type="GO" id="GO:0005737">
    <property type="term" value="C:cytoplasm"/>
    <property type="evidence" value="ECO:0007669"/>
    <property type="project" value="TreeGrafter"/>
</dbReference>
<name>T2GFW5_MEGG1</name>
<dbReference type="PANTHER" id="PTHR12835">
    <property type="entry name" value="BIOTIN PROTEIN LIGASE"/>
    <property type="match status" value="1"/>
</dbReference>
<evidence type="ECO:0000259" key="1">
    <source>
        <dbReference type="PROSITE" id="PS51733"/>
    </source>
</evidence>
<dbReference type="PROSITE" id="PS51733">
    <property type="entry name" value="BPL_LPL_CATALYTIC"/>
    <property type="match status" value="1"/>
</dbReference>
<keyword evidence="2" id="KW-0436">Ligase</keyword>
<dbReference type="Proteomes" id="UP000016587">
    <property type="component" value="Chromosome"/>
</dbReference>
<dbReference type="STRING" id="1121448.DGI_3401"/>
<dbReference type="PATRIC" id="fig|1121448.10.peg.3353"/>
<dbReference type="PANTHER" id="PTHR12835:SF5">
    <property type="entry name" value="BIOTIN--PROTEIN LIGASE"/>
    <property type="match status" value="1"/>
</dbReference>
<evidence type="ECO:0000313" key="2">
    <source>
        <dbReference type="EMBL" id="AGW15084.1"/>
    </source>
</evidence>
<dbReference type="EMBL" id="CP006585">
    <property type="protein sequence ID" value="AGW15084.1"/>
    <property type="molecule type" value="Genomic_DNA"/>
</dbReference>
<sequence>MQTHCHGTRHGARPSVWCWAAGAQGLAESITPARAVEAGWGRWGEELAALGPWAEAPYPWDHASRGPVSPGDAALPPVVLAGPCSSGLDVAWRLFATWDAPEYSSILAVTQWAGRGQVRRPWSSPPENLHVVIRWPNAGILGGPLAFLAAGLAVAETLGQLGVDVQLKWPNDVLWQGRKIAGLLVEERGGAMVVGMGVNLGWAPSPKDLREGYAVEAAALGWKTGPVLFWLTCLPRLISICNTLNLFAPEELCQMAERRLAWLGQAVALQDAQTTDGRLFDKLVATVVGVGVDGSLQGLVDGRVASFSAAAVRLLSTSTFRLDRSS</sequence>